<dbReference type="EMBL" id="UINC01153242">
    <property type="protein sequence ID" value="SVD47849.1"/>
    <property type="molecule type" value="Genomic_DNA"/>
</dbReference>
<proteinExistence type="predicted"/>
<reference evidence="1" key="1">
    <citation type="submission" date="2018-05" db="EMBL/GenBank/DDBJ databases">
        <authorList>
            <person name="Lanie J.A."/>
            <person name="Ng W.-L."/>
            <person name="Kazmierczak K.M."/>
            <person name="Andrzejewski T.M."/>
            <person name="Davidsen T.M."/>
            <person name="Wayne K.J."/>
            <person name="Tettelin H."/>
            <person name="Glass J.I."/>
            <person name="Rusch D."/>
            <person name="Podicherti R."/>
            <person name="Tsui H.-C.T."/>
            <person name="Winkler M.E."/>
        </authorList>
    </citation>
    <scope>NUCLEOTIDE SEQUENCE</scope>
</reference>
<protein>
    <submittedName>
        <fullName evidence="1">Uncharacterized protein</fullName>
    </submittedName>
</protein>
<evidence type="ECO:0000313" key="1">
    <source>
        <dbReference type="EMBL" id="SVD47849.1"/>
    </source>
</evidence>
<organism evidence="1">
    <name type="scientific">marine metagenome</name>
    <dbReference type="NCBI Taxonomy" id="408172"/>
    <lineage>
        <taxon>unclassified sequences</taxon>
        <taxon>metagenomes</taxon>
        <taxon>ecological metagenomes</taxon>
    </lineage>
</organism>
<accession>A0A382VMR4</accession>
<gene>
    <name evidence="1" type="ORF">METZ01_LOCUS400703</name>
</gene>
<sequence>MVDITNRQQAIWRLYSTYGISHT</sequence>
<dbReference type="AlphaFoldDB" id="A0A382VMR4"/>
<name>A0A382VMR4_9ZZZZ</name>